<keyword evidence="4" id="KW-1185">Reference proteome</keyword>
<dbReference type="PANTHER" id="PTHR34629:SF1">
    <property type="entry name" value="PROLINE-RICH EXTENSIN-LIKE PROTEIN EPR1"/>
    <property type="match status" value="1"/>
</dbReference>
<reference evidence="3 4" key="1">
    <citation type="submission" date="2019-06" db="EMBL/GenBank/DDBJ databases">
        <title>WGS assembly of Gossypium darwinii.</title>
        <authorList>
            <person name="Chen Z.J."/>
            <person name="Sreedasyam A."/>
            <person name="Ando A."/>
            <person name="Song Q."/>
            <person name="De L."/>
            <person name="Hulse-Kemp A."/>
            <person name="Ding M."/>
            <person name="Ye W."/>
            <person name="Kirkbride R."/>
            <person name="Jenkins J."/>
            <person name="Plott C."/>
            <person name="Lovell J."/>
            <person name="Lin Y.-M."/>
            <person name="Vaughn R."/>
            <person name="Liu B."/>
            <person name="Li W."/>
            <person name="Simpson S."/>
            <person name="Scheffler B."/>
            <person name="Saski C."/>
            <person name="Grover C."/>
            <person name="Hu G."/>
            <person name="Conover J."/>
            <person name="Carlson J."/>
            <person name="Shu S."/>
            <person name="Boston L."/>
            <person name="Williams M."/>
            <person name="Peterson D."/>
            <person name="Mcgee K."/>
            <person name="Jones D."/>
            <person name="Wendel J."/>
            <person name="Stelly D."/>
            <person name="Grimwood J."/>
            <person name="Schmutz J."/>
        </authorList>
    </citation>
    <scope>NUCLEOTIDE SEQUENCE [LARGE SCALE GENOMIC DNA]</scope>
    <source>
        <strain evidence="3">1808015.09</strain>
    </source>
</reference>
<evidence type="ECO:0000313" key="4">
    <source>
        <dbReference type="Proteomes" id="UP000323506"/>
    </source>
</evidence>
<dbReference type="PANTHER" id="PTHR34629">
    <property type="entry name" value="PROLINE-RICH EXTENSIN-LIKE PROTEIN EPR1"/>
    <property type="match status" value="1"/>
</dbReference>
<evidence type="ECO:0000256" key="1">
    <source>
        <dbReference type="SAM" id="MobiDB-lite"/>
    </source>
</evidence>
<dbReference type="InterPro" id="IPR051308">
    <property type="entry name" value="Proline-rich_CW_protein"/>
</dbReference>
<feature type="signal peptide" evidence="2">
    <location>
        <begin position="1"/>
        <end position="23"/>
    </location>
</feature>
<feature type="compositionally biased region" description="Basic and acidic residues" evidence="1">
    <location>
        <begin position="333"/>
        <end position="344"/>
    </location>
</feature>
<evidence type="ECO:0008006" key="5">
    <source>
        <dbReference type="Google" id="ProtNLM"/>
    </source>
</evidence>
<dbReference type="EMBL" id="CM017697">
    <property type="protein sequence ID" value="TYG98644.1"/>
    <property type="molecule type" value="Genomic_DNA"/>
</dbReference>
<feature type="chain" id="PRO_5022760179" description="Early nodulin-75-like" evidence="2">
    <location>
        <begin position="24"/>
        <end position="358"/>
    </location>
</feature>
<name>A0A5D2EXZ7_GOSDA</name>
<dbReference type="AlphaFoldDB" id="A0A5D2EXZ7"/>
<evidence type="ECO:0000313" key="3">
    <source>
        <dbReference type="EMBL" id="TYG98644.1"/>
    </source>
</evidence>
<feature type="compositionally biased region" description="Basic and acidic residues" evidence="1">
    <location>
        <begin position="127"/>
        <end position="142"/>
    </location>
</feature>
<protein>
    <recommendedName>
        <fullName evidence="5">Early nodulin-75-like</fullName>
    </recommendedName>
</protein>
<sequence length="358" mass="38590">MSKACLLLFLVGVVVFIITPSLANQHHGNELPKGNGRKPFPGEKQPQHKPFPEHRPPIHRGPGGKGEEPPHGEKPPHRHLLTVEVEGTHKPPRYSGGKPPRHSGGKPPHVEGFLAGKAPMKPFPGDKPSKGNEKGAPHEPKPPHRHLLSVEVEGTHKPPQHSGGKPPRHSGGKPPHVEGFPGDKPSKGKGKGAPHEPKPPHRHLLSVEVEGTHKPPQQSGGKPPRHSGGKPPHVEGFPGDKPSKGKGKGAPHEPKPPHRHLLNVEVEDTHKPPQHSGGKPPHVEGFPDGKPPMKPFPGDKPSKGKGKGVPHEPKPPHRHLLSEPHKYVIPPKGKGEKPPHEQKPHHGHHPGHHLGIEN</sequence>
<feature type="region of interest" description="Disordered" evidence="1">
    <location>
        <begin position="25"/>
        <end position="358"/>
    </location>
</feature>
<feature type="compositionally biased region" description="Basic and acidic residues" evidence="1">
    <location>
        <begin position="309"/>
        <end position="326"/>
    </location>
</feature>
<organism evidence="3 4">
    <name type="scientific">Gossypium darwinii</name>
    <name type="common">Darwin's cotton</name>
    <name type="synonym">Gossypium barbadense var. darwinii</name>
    <dbReference type="NCBI Taxonomy" id="34276"/>
    <lineage>
        <taxon>Eukaryota</taxon>
        <taxon>Viridiplantae</taxon>
        <taxon>Streptophyta</taxon>
        <taxon>Embryophyta</taxon>
        <taxon>Tracheophyta</taxon>
        <taxon>Spermatophyta</taxon>
        <taxon>Magnoliopsida</taxon>
        <taxon>eudicotyledons</taxon>
        <taxon>Gunneridae</taxon>
        <taxon>Pentapetalae</taxon>
        <taxon>rosids</taxon>
        <taxon>malvids</taxon>
        <taxon>Malvales</taxon>
        <taxon>Malvaceae</taxon>
        <taxon>Malvoideae</taxon>
        <taxon>Gossypium</taxon>
    </lineage>
</organism>
<gene>
    <name evidence="3" type="ORF">ES288_A10G133600v1</name>
</gene>
<keyword evidence="2" id="KW-0732">Signal</keyword>
<proteinExistence type="predicted"/>
<feature type="compositionally biased region" description="Basic and acidic residues" evidence="1">
    <location>
        <begin position="65"/>
        <end position="75"/>
    </location>
</feature>
<evidence type="ECO:0000256" key="2">
    <source>
        <dbReference type="SAM" id="SignalP"/>
    </source>
</evidence>
<accession>A0A5D2EXZ7</accession>
<dbReference type="Proteomes" id="UP000323506">
    <property type="component" value="Chromosome A10"/>
</dbReference>